<comment type="function">
    <text evidence="4">Involved in cell division and chromosome segregation.</text>
</comment>
<sequence length="298" mass="34950">MNSKNKTFSHDIKYEILSSIKNEKETKAFSFGFLLSSYKLIDNQMVLKINDDFILDKVSKFFKKSNISYDKWKNSKTMISVNNSFLSNIYNQQNVYNPEFINEFQNYFTSFFAGVFVASGNVSGLHTTSYHLDISTKNADFASHIQDKLNQYQFGFKILQRKDKYFLYIKKLDNILEFLAAIGAQKAWLKMQDMKIQRDLENVVNRINNIDMSNLQKIAKSSLKHIQNINYIFENNLEANFTENELVFFRLKLENQGFSLSDLSKILEVEHNIFITKGGLGHWLKKLEKIVKEHQKLF</sequence>
<dbReference type="InterPro" id="IPR023054">
    <property type="entry name" value="Sporulation_regulator_WhiA_C"/>
</dbReference>
<keyword evidence="3 4" id="KW-0131">Cell cycle</keyword>
<dbReference type="GO" id="GO:0003677">
    <property type="term" value="F:DNA binding"/>
    <property type="evidence" value="ECO:0007669"/>
    <property type="project" value="UniProtKB-UniRule"/>
</dbReference>
<dbReference type="KEGG" id="mgb:VO56_01455"/>
<evidence type="ECO:0000313" key="8">
    <source>
        <dbReference type="Proteomes" id="UP000032722"/>
    </source>
</evidence>
<comment type="similarity">
    <text evidence="4">Belongs to the WhiA family.</text>
</comment>
<feature type="domain" description="WhiA LAGLIDADG-like" evidence="6">
    <location>
        <begin position="109"/>
        <end position="200"/>
    </location>
</feature>
<dbReference type="AlphaFoldDB" id="A0A0D5ZJE3"/>
<dbReference type="GO" id="GO:0043937">
    <property type="term" value="P:regulation of sporulation"/>
    <property type="evidence" value="ECO:0007669"/>
    <property type="project" value="InterPro"/>
</dbReference>
<dbReference type="SUPFAM" id="SSF55608">
    <property type="entry name" value="Homing endonucleases"/>
    <property type="match status" value="1"/>
</dbReference>
<evidence type="ECO:0000259" key="6">
    <source>
        <dbReference type="Pfam" id="PF14527"/>
    </source>
</evidence>
<name>A0A0D5ZJE3_9BACT</name>
<protein>
    <recommendedName>
        <fullName evidence="4">Probable cell division protein WhiA</fullName>
    </recommendedName>
</protein>
<reference evidence="7 8" key="1">
    <citation type="journal article" date="2015" name="Genome Announc.">
        <title>Complete Genome Sequence of Mycoplasma meleagridis, a Possible Emerging Pathogen in Chickens.</title>
        <authorList>
            <person name="Abolnik C."/>
        </authorList>
    </citation>
    <scope>NUCLEOTIDE SEQUENCE [LARGE SCALE GENOMIC DNA]</scope>
    <source>
        <strain evidence="7 8">B2096 8B</strain>
    </source>
</reference>
<evidence type="ECO:0000256" key="4">
    <source>
        <dbReference type="HAMAP-Rule" id="MF_01420"/>
    </source>
</evidence>
<accession>A0A0D5ZJE3</accession>
<evidence type="ECO:0000256" key="3">
    <source>
        <dbReference type="ARBA" id="ARBA00023306"/>
    </source>
</evidence>
<evidence type="ECO:0000256" key="1">
    <source>
        <dbReference type="ARBA" id="ARBA00022618"/>
    </source>
</evidence>
<evidence type="ECO:0000256" key="2">
    <source>
        <dbReference type="ARBA" id="ARBA00023125"/>
    </source>
</evidence>
<evidence type="ECO:0000313" key="7">
    <source>
        <dbReference type="EMBL" id="AKA49921.1"/>
    </source>
</evidence>
<dbReference type="InterPro" id="IPR027434">
    <property type="entry name" value="Homing_endonucl"/>
</dbReference>
<dbReference type="Pfam" id="PF02650">
    <property type="entry name" value="HTH_WhiA"/>
    <property type="match status" value="1"/>
</dbReference>
<gene>
    <name evidence="4" type="primary">whiA</name>
    <name evidence="7" type="ORF">VO56_01455</name>
</gene>
<dbReference type="HOGENOM" id="CLU_053282_1_0_14"/>
<dbReference type="NCBIfam" id="TIGR00647">
    <property type="entry name" value="DNA_bind_WhiA"/>
    <property type="match status" value="1"/>
</dbReference>
<keyword evidence="1 4" id="KW-0132">Cell division</keyword>
<organism evidence="8">
    <name type="scientific">Mycoplasmopsis gallinacea</name>
    <dbReference type="NCBI Taxonomy" id="29556"/>
    <lineage>
        <taxon>Bacteria</taxon>
        <taxon>Bacillati</taxon>
        <taxon>Mycoplasmatota</taxon>
        <taxon>Mycoplasmoidales</taxon>
        <taxon>Metamycoplasmataceae</taxon>
        <taxon>Mycoplasmopsis</taxon>
    </lineage>
</organism>
<dbReference type="PANTHER" id="PTHR37307:SF1">
    <property type="entry name" value="CELL DIVISION PROTEIN WHIA-RELATED"/>
    <property type="match status" value="1"/>
</dbReference>
<proteinExistence type="inferred from homology"/>
<dbReference type="GO" id="GO:0051301">
    <property type="term" value="P:cell division"/>
    <property type="evidence" value="ECO:0007669"/>
    <property type="project" value="UniProtKB-UniRule"/>
</dbReference>
<dbReference type="InterPro" id="IPR003802">
    <property type="entry name" value="Sporulation_regulator_WhiA"/>
</dbReference>
<dbReference type="PANTHER" id="PTHR37307">
    <property type="entry name" value="CELL DIVISION PROTEIN WHIA-RELATED"/>
    <property type="match status" value="1"/>
</dbReference>
<dbReference type="EMBL" id="CP011021">
    <property type="protein sequence ID" value="AKA49921.1"/>
    <property type="molecule type" value="Genomic_DNA"/>
</dbReference>
<keyword evidence="2 4" id="KW-0238">DNA-binding</keyword>
<dbReference type="Gene3D" id="3.10.28.10">
    <property type="entry name" value="Homing endonucleases"/>
    <property type="match status" value="1"/>
</dbReference>
<dbReference type="InterPro" id="IPR039518">
    <property type="entry name" value="WhiA_LAGLIDADG_dom"/>
</dbReference>
<evidence type="ECO:0000259" key="5">
    <source>
        <dbReference type="Pfam" id="PF02650"/>
    </source>
</evidence>
<dbReference type="Proteomes" id="UP000032722">
    <property type="component" value="Chromosome"/>
</dbReference>
<dbReference type="HAMAP" id="MF_01420">
    <property type="entry name" value="HTH_type_WhiA"/>
    <property type="match status" value="1"/>
</dbReference>
<dbReference type="Pfam" id="PF14527">
    <property type="entry name" value="LAGLIDADG_WhiA"/>
    <property type="match status" value="1"/>
</dbReference>
<feature type="domain" description="Sporulation regulator WhiA C-terminal" evidence="5">
    <location>
        <begin position="204"/>
        <end position="290"/>
    </location>
</feature>
<dbReference type="PATRIC" id="fig|29556.3.peg.295"/>